<protein>
    <submittedName>
        <fullName evidence="1">Uncharacterized protein</fullName>
    </submittedName>
</protein>
<sequence length="55" mass="5903">MAKERPNAGGGRFGASLDPDTAAELRQLRALAQWQAQELAIFKKAIVLVSVIPTP</sequence>
<accession>A0ABQ2AGN3</accession>
<dbReference type="Proteomes" id="UP000637774">
    <property type="component" value="Unassembled WGS sequence"/>
</dbReference>
<organism evidence="1 2">
    <name type="scientific">Hymenobacter frigidus</name>
    <dbReference type="NCBI Taxonomy" id="1524095"/>
    <lineage>
        <taxon>Bacteria</taxon>
        <taxon>Pseudomonadati</taxon>
        <taxon>Bacteroidota</taxon>
        <taxon>Cytophagia</taxon>
        <taxon>Cytophagales</taxon>
        <taxon>Hymenobacteraceae</taxon>
        <taxon>Hymenobacter</taxon>
    </lineage>
</organism>
<gene>
    <name evidence="1" type="ORF">GCM10011495_35670</name>
</gene>
<reference evidence="2" key="1">
    <citation type="journal article" date="2019" name="Int. J. Syst. Evol. Microbiol.">
        <title>The Global Catalogue of Microorganisms (GCM) 10K type strain sequencing project: providing services to taxonomists for standard genome sequencing and annotation.</title>
        <authorList>
            <consortium name="The Broad Institute Genomics Platform"/>
            <consortium name="The Broad Institute Genome Sequencing Center for Infectious Disease"/>
            <person name="Wu L."/>
            <person name="Ma J."/>
        </authorList>
    </citation>
    <scope>NUCLEOTIDE SEQUENCE [LARGE SCALE GENOMIC DNA]</scope>
    <source>
        <strain evidence="2">CGMCC 1.14966</strain>
    </source>
</reference>
<dbReference type="EMBL" id="BMGY01000051">
    <property type="protein sequence ID" value="GGH90243.1"/>
    <property type="molecule type" value="Genomic_DNA"/>
</dbReference>
<comment type="caution">
    <text evidence="1">The sequence shown here is derived from an EMBL/GenBank/DDBJ whole genome shotgun (WGS) entry which is preliminary data.</text>
</comment>
<proteinExistence type="predicted"/>
<evidence type="ECO:0000313" key="2">
    <source>
        <dbReference type="Proteomes" id="UP000637774"/>
    </source>
</evidence>
<name>A0ABQ2AGN3_9BACT</name>
<evidence type="ECO:0000313" key="1">
    <source>
        <dbReference type="EMBL" id="GGH90243.1"/>
    </source>
</evidence>
<keyword evidence="2" id="KW-1185">Reference proteome</keyword>